<evidence type="ECO:0000313" key="3">
    <source>
        <dbReference type="EMBL" id="GKT04812.1"/>
    </source>
</evidence>
<keyword evidence="2" id="KW-1133">Transmembrane helix</keyword>
<feature type="transmembrane region" description="Helical" evidence="2">
    <location>
        <begin position="44"/>
        <end position="77"/>
    </location>
</feature>
<comment type="caution">
    <text evidence="3">The sequence shown here is derived from an EMBL/GenBank/DDBJ whole genome shotgun (WGS) entry which is preliminary data.</text>
</comment>
<feature type="coiled-coil region" evidence="1">
    <location>
        <begin position="13"/>
        <end position="40"/>
    </location>
</feature>
<evidence type="ECO:0000256" key="2">
    <source>
        <dbReference type="SAM" id="Phobius"/>
    </source>
</evidence>
<dbReference type="EMBL" id="BQXO01000001">
    <property type="protein sequence ID" value="GKT04812.1"/>
    <property type="molecule type" value="Genomic_DNA"/>
</dbReference>
<sequence length="185" mass="21276">MSKEEIIAFLVQKKNLTSAVQNARADVASAQKDLNRVKKRFRTMLIVSLLIALVTFTSGEMFLIWVIFVGVVCYFRFRDGKRINTTLREATRNLANEEQQPDYQKGMQDFPQKFYSYWTIDRLIHLVQENRATTLQEAFNVAETQDFQHDQLAIQQENLAVSKSTNSAAKTSAIANVFTAMNTRR</sequence>
<evidence type="ECO:0000313" key="4">
    <source>
        <dbReference type="Proteomes" id="UP001628078"/>
    </source>
</evidence>
<gene>
    <name evidence="3" type="ORF">JCM31185_01010</name>
</gene>
<proteinExistence type="predicted"/>
<keyword evidence="4" id="KW-1185">Reference proteome</keyword>
<evidence type="ECO:0000256" key="1">
    <source>
        <dbReference type="SAM" id="Coils"/>
    </source>
</evidence>
<reference evidence="3 4" key="1">
    <citation type="submission" date="2022-03" db="EMBL/GenBank/DDBJ databases">
        <title>Draft genome sequence of Furfurilactobacillus curtus JCM 31185.</title>
        <authorList>
            <person name="Suzuki S."/>
            <person name="Endo A."/>
            <person name="Kajikawa A."/>
        </authorList>
    </citation>
    <scope>NUCLEOTIDE SEQUENCE [LARGE SCALE GENOMIC DNA]</scope>
    <source>
        <strain evidence="3 4">JCM 31185</strain>
    </source>
</reference>
<protein>
    <submittedName>
        <fullName evidence="3">Uncharacterized protein</fullName>
    </submittedName>
</protein>
<dbReference type="RefSeq" id="WP_407882030.1">
    <property type="nucleotide sequence ID" value="NZ_BQXO01000001.1"/>
</dbReference>
<accession>A0ABQ5JPY9</accession>
<keyword evidence="2" id="KW-0472">Membrane</keyword>
<keyword evidence="1" id="KW-0175">Coiled coil</keyword>
<organism evidence="3 4">
    <name type="scientific">Furfurilactobacillus curtus</name>
    <dbReference type="NCBI Taxonomy" id="1746200"/>
    <lineage>
        <taxon>Bacteria</taxon>
        <taxon>Bacillati</taxon>
        <taxon>Bacillota</taxon>
        <taxon>Bacilli</taxon>
        <taxon>Lactobacillales</taxon>
        <taxon>Lactobacillaceae</taxon>
        <taxon>Furfurilactobacillus</taxon>
    </lineage>
</organism>
<dbReference type="Proteomes" id="UP001628078">
    <property type="component" value="Unassembled WGS sequence"/>
</dbReference>
<keyword evidence="2" id="KW-0812">Transmembrane</keyword>
<name>A0ABQ5JPY9_9LACO</name>